<dbReference type="AlphaFoldDB" id="A0A1H8TE41"/>
<protein>
    <recommendedName>
        <fullName evidence="4">CopG family transcriptional regulator</fullName>
    </recommendedName>
</protein>
<proteinExistence type="predicted"/>
<accession>A0A1H8TE41</accession>
<feature type="compositionally biased region" description="Acidic residues" evidence="1">
    <location>
        <begin position="59"/>
        <end position="72"/>
    </location>
</feature>
<gene>
    <name evidence="2" type="ORF">SAMN05216388_102220</name>
</gene>
<name>A0A1H8TE41_9EURY</name>
<evidence type="ECO:0008006" key="4">
    <source>
        <dbReference type="Google" id="ProtNLM"/>
    </source>
</evidence>
<organism evidence="2 3">
    <name type="scientific">Halorientalis persicus</name>
    <dbReference type="NCBI Taxonomy" id="1367881"/>
    <lineage>
        <taxon>Archaea</taxon>
        <taxon>Methanobacteriati</taxon>
        <taxon>Methanobacteriota</taxon>
        <taxon>Stenosarchaea group</taxon>
        <taxon>Halobacteria</taxon>
        <taxon>Halobacteriales</taxon>
        <taxon>Haloarculaceae</taxon>
        <taxon>Halorientalis</taxon>
    </lineage>
</organism>
<keyword evidence="3" id="KW-1185">Reference proteome</keyword>
<evidence type="ECO:0000313" key="3">
    <source>
        <dbReference type="Proteomes" id="UP000198775"/>
    </source>
</evidence>
<dbReference type="Proteomes" id="UP000198775">
    <property type="component" value="Unassembled WGS sequence"/>
</dbReference>
<sequence length="84" mass="9276">MTHVPTVEVSLPQDVHAQFERLVDEEFVTEEEAVEELLSAGLDAYTRDVSGDDRGPTDVADEYADDMWDTAEDPAASGPDDDYL</sequence>
<dbReference type="InterPro" id="IPR055544">
    <property type="entry name" value="DUF7120"/>
</dbReference>
<dbReference type="EMBL" id="FOCX01000022">
    <property type="protein sequence ID" value="SEO89141.1"/>
    <property type="molecule type" value="Genomic_DNA"/>
</dbReference>
<feature type="region of interest" description="Disordered" evidence="1">
    <location>
        <begin position="43"/>
        <end position="84"/>
    </location>
</feature>
<reference evidence="3" key="1">
    <citation type="submission" date="2016-10" db="EMBL/GenBank/DDBJ databases">
        <authorList>
            <person name="Varghese N."/>
            <person name="Submissions S."/>
        </authorList>
    </citation>
    <scope>NUCLEOTIDE SEQUENCE [LARGE SCALE GENOMIC DNA]</scope>
    <source>
        <strain evidence="3">IBRC-M 10043</strain>
    </source>
</reference>
<evidence type="ECO:0000256" key="1">
    <source>
        <dbReference type="SAM" id="MobiDB-lite"/>
    </source>
</evidence>
<evidence type="ECO:0000313" key="2">
    <source>
        <dbReference type="EMBL" id="SEO89141.1"/>
    </source>
</evidence>
<dbReference type="Pfam" id="PF23434">
    <property type="entry name" value="DUF7120"/>
    <property type="match status" value="1"/>
</dbReference>
<feature type="compositionally biased region" description="Basic and acidic residues" evidence="1">
    <location>
        <begin position="45"/>
        <end position="56"/>
    </location>
</feature>